<sequence length="61" mass="6415">MKGTRNGNTTSAGIANTTITGTATAPISPPATPSTAWLGRSGELLPLIEVEYFLLDIVKIW</sequence>
<feature type="compositionally biased region" description="Low complexity" evidence="1">
    <location>
        <begin position="1"/>
        <end position="26"/>
    </location>
</feature>
<evidence type="ECO:0000313" key="2">
    <source>
        <dbReference type="EMBL" id="MEX6454415.1"/>
    </source>
</evidence>
<dbReference type="RefSeq" id="WP_147384447.1">
    <property type="nucleotide sequence ID" value="NZ_CP084075.1"/>
</dbReference>
<dbReference type="Proteomes" id="UP001560349">
    <property type="component" value="Unassembled WGS sequence"/>
</dbReference>
<comment type="caution">
    <text evidence="2">The sequence shown here is derived from an EMBL/GenBank/DDBJ whole genome shotgun (WGS) entry which is preliminary data.</text>
</comment>
<reference evidence="2 3" key="1">
    <citation type="submission" date="2024-07" db="EMBL/GenBank/DDBJ databases">
        <authorList>
            <person name="Vancuren S.J."/>
            <person name="Robinson A."/>
            <person name="Cochrane K."/>
            <person name="Allen-Vercoe E."/>
        </authorList>
    </citation>
    <scope>NUCLEOTIDE SEQUENCE [LARGE SCALE GENOMIC DNA]</scope>
    <source>
        <strain evidence="2 3">2-A-13</strain>
    </source>
</reference>
<proteinExistence type="predicted"/>
<gene>
    <name evidence="2" type="ORF">AB6N33_03020</name>
</gene>
<accession>A0ABV3Y919</accession>
<evidence type="ECO:0000256" key="1">
    <source>
        <dbReference type="SAM" id="MobiDB-lite"/>
    </source>
</evidence>
<keyword evidence="3" id="KW-1185">Reference proteome</keyword>
<name>A0ABV3Y919_FUSVC</name>
<organism evidence="2 3">
    <name type="scientific">Fusobacterium vincentii</name>
    <name type="common">Fusobacterium nucleatum subsp. vincentii</name>
    <dbReference type="NCBI Taxonomy" id="155615"/>
    <lineage>
        <taxon>Bacteria</taxon>
        <taxon>Fusobacteriati</taxon>
        <taxon>Fusobacteriota</taxon>
        <taxon>Fusobacteriia</taxon>
        <taxon>Fusobacteriales</taxon>
        <taxon>Fusobacteriaceae</taxon>
        <taxon>Fusobacterium</taxon>
    </lineage>
</organism>
<protein>
    <submittedName>
        <fullName evidence="2">Uncharacterized protein</fullName>
    </submittedName>
</protein>
<feature type="region of interest" description="Disordered" evidence="1">
    <location>
        <begin position="1"/>
        <end position="32"/>
    </location>
</feature>
<evidence type="ECO:0000313" key="3">
    <source>
        <dbReference type="Proteomes" id="UP001560349"/>
    </source>
</evidence>
<dbReference type="EMBL" id="JBFTFB010000001">
    <property type="protein sequence ID" value="MEX6454415.1"/>
    <property type="molecule type" value="Genomic_DNA"/>
</dbReference>